<dbReference type="PANTHER" id="PTHR43877">
    <property type="entry name" value="AMINOALKYLPHOSPHONATE N-ACETYLTRANSFERASE-RELATED-RELATED"/>
    <property type="match status" value="1"/>
</dbReference>
<dbReference type="GO" id="GO:0016747">
    <property type="term" value="F:acyltransferase activity, transferring groups other than amino-acyl groups"/>
    <property type="evidence" value="ECO:0007669"/>
    <property type="project" value="InterPro"/>
</dbReference>
<dbReference type="InterPro" id="IPR050832">
    <property type="entry name" value="Bact_Acetyltransf"/>
</dbReference>
<dbReference type="Pfam" id="PF13508">
    <property type="entry name" value="Acetyltransf_7"/>
    <property type="match status" value="1"/>
</dbReference>
<dbReference type="HOGENOM" id="CLU_013985_21_3_6"/>
<accession>K1INS2</accession>
<dbReference type="InterPro" id="IPR000182">
    <property type="entry name" value="GNAT_dom"/>
</dbReference>
<dbReference type="AlphaFoldDB" id="K1INS2"/>
<dbReference type="Gene3D" id="3.40.630.30">
    <property type="match status" value="1"/>
</dbReference>
<comment type="caution">
    <text evidence="4">The sequence shown here is derived from an EMBL/GenBank/DDBJ whole genome shotgun (WGS) entry which is preliminary data.</text>
</comment>
<dbReference type="InterPro" id="IPR016181">
    <property type="entry name" value="Acyl_CoA_acyltransferase"/>
</dbReference>
<evidence type="ECO:0000313" key="4">
    <source>
        <dbReference type="EMBL" id="EKB17567.1"/>
    </source>
</evidence>
<feature type="domain" description="N-acetyltransferase" evidence="3">
    <location>
        <begin position="1"/>
        <end position="139"/>
    </location>
</feature>
<evidence type="ECO:0000313" key="5">
    <source>
        <dbReference type="Proteomes" id="UP000006087"/>
    </source>
</evidence>
<dbReference type="SUPFAM" id="SSF55729">
    <property type="entry name" value="Acyl-CoA N-acyltransferases (Nat)"/>
    <property type="match status" value="1"/>
</dbReference>
<dbReference type="EMBL" id="AGWU01000024">
    <property type="protein sequence ID" value="EKB17567.1"/>
    <property type="molecule type" value="Genomic_DNA"/>
</dbReference>
<keyword evidence="1" id="KW-0808">Transferase</keyword>
<dbReference type="CDD" id="cd04301">
    <property type="entry name" value="NAT_SF"/>
    <property type="match status" value="1"/>
</dbReference>
<evidence type="ECO:0000256" key="1">
    <source>
        <dbReference type="ARBA" id="ARBA00022679"/>
    </source>
</evidence>
<evidence type="ECO:0000256" key="2">
    <source>
        <dbReference type="ARBA" id="ARBA00023315"/>
    </source>
</evidence>
<proteinExistence type="predicted"/>
<dbReference type="Proteomes" id="UP000006087">
    <property type="component" value="Unassembled WGS sequence"/>
</dbReference>
<dbReference type="RefSeq" id="WP_005347629.1">
    <property type="nucleotide sequence ID" value="NZ_JH823256.1"/>
</dbReference>
<name>K1INS2_AERVE</name>
<organism evidence="4 5">
    <name type="scientific">Aeromonas veronii AMC34</name>
    <dbReference type="NCBI Taxonomy" id="1073383"/>
    <lineage>
        <taxon>Bacteria</taxon>
        <taxon>Pseudomonadati</taxon>
        <taxon>Pseudomonadota</taxon>
        <taxon>Gammaproteobacteria</taxon>
        <taxon>Aeromonadales</taxon>
        <taxon>Aeromonadaceae</taxon>
        <taxon>Aeromonas</taxon>
    </lineage>
</organism>
<reference evidence="4 5" key="1">
    <citation type="submission" date="2012-06" db="EMBL/GenBank/DDBJ databases">
        <title>The Genome Sequence of Aeromonas veronii AMC34.</title>
        <authorList>
            <consortium name="The Broad Institute Genome Sequencing Platform"/>
            <person name="Earl A."/>
            <person name="Ward D."/>
            <person name="Feldgarden M."/>
            <person name="Gevers D."/>
            <person name="Graf J."/>
            <person name="Tomasi A."/>
            <person name="Horneman A."/>
            <person name="Walker B."/>
            <person name="Young S.K."/>
            <person name="Zeng Q."/>
            <person name="Gargeya S."/>
            <person name="Fitzgerald M."/>
            <person name="Haas B."/>
            <person name="Abouelleil A."/>
            <person name="Alvarado L."/>
            <person name="Arachchi H.M."/>
            <person name="Berlin A.M."/>
            <person name="Chapman S.B."/>
            <person name="Goldberg J."/>
            <person name="Griggs A."/>
            <person name="Gujja S."/>
            <person name="Hansen M."/>
            <person name="Howarth C."/>
            <person name="Imamovic A."/>
            <person name="Larimer J."/>
            <person name="McCowan C."/>
            <person name="Montmayeur A."/>
            <person name="Murphy C."/>
            <person name="Neiman D."/>
            <person name="Pearson M."/>
            <person name="Priest M."/>
            <person name="Roberts A."/>
            <person name="Saif S."/>
            <person name="Shea T."/>
            <person name="Sisk P."/>
            <person name="Sykes S."/>
            <person name="Wortman J."/>
            <person name="Nusbaum C."/>
            <person name="Birren B."/>
        </authorList>
    </citation>
    <scope>NUCLEOTIDE SEQUENCE [LARGE SCALE GENOMIC DNA]</scope>
    <source>
        <strain evidence="4 5">AMC34</strain>
    </source>
</reference>
<gene>
    <name evidence="4" type="ORF">HMPREF1168_03794</name>
</gene>
<evidence type="ECO:0000259" key="3">
    <source>
        <dbReference type="PROSITE" id="PS51186"/>
    </source>
</evidence>
<dbReference type="PATRIC" id="fig|1073383.3.peg.3791"/>
<sequence>MIRRMEERDITPLAKLFLQGRRQTFHWVDPSLFHLDDFIEQTRGEEIWVAERGGTVCGFIAVWQPEHFVHHLYVASDWHGQGIGRALLEHGLADSPCKASLKVATRNTAAVAFYHRLGWQHGNETGYCEITGPWCKLCRE</sequence>
<protein>
    <recommendedName>
        <fullName evidence="3">N-acetyltransferase domain-containing protein</fullName>
    </recommendedName>
</protein>
<keyword evidence="2" id="KW-0012">Acyltransferase</keyword>
<dbReference type="PROSITE" id="PS51186">
    <property type="entry name" value="GNAT"/>
    <property type="match status" value="1"/>
</dbReference>